<name>A0A8J5TLL2_ZIZPA</name>
<dbReference type="AlphaFoldDB" id="A0A8J5TLL2"/>
<reference evidence="2" key="1">
    <citation type="journal article" date="2021" name="bioRxiv">
        <title>Whole Genome Assembly and Annotation of Northern Wild Rice, Zizania palustris L., Supports a Whole Genome Duplication in the Zizania Genus.</title>
        <authorList>
            <person name="Haas M."/>
            <person name="Kono T."/>
            <person name="Macchietto M."/>
            <person name="Millas R."/>
            <person name="McGilp L."/>
            <person name="Shao M."/>
            <person name="Duquette J."/>
            <person name="Hirsch C.N."/>
            <person name="Kimball J."/>
        </authorList>
    </citation>
    <scope>NUCLEOTIDE SEQUENCE</scope>
    <source>
        <tissue evidence="2">Fresh leaf tissue</tissue>
    </source>
</reference>
<accession>A0A8J5TLL2</accession>
<keyword evidence="1" id="KW-0175">Coiled coil</keyword>
<feature type="coiled-coil region" evidence="1">
    <location>
        <begin position="7"/>
        <end position="34"/>
    </location>
</feature>
<protein>
    <submittedName>
        <fullName evidence="2">Uncharacterized protein</fullName>
    </submittedName>
</protein>
<evidence type="ECO:0000313" key="2">
    <source>
        <dbReference type="EMBL" id="KAG8083196.1"/>
    </source>
</evidence>
<gene>
    <name evidence="2" type="ORF">GUJ93_ZPchr0015g6644</name>
</gene>
<sequence length="99" mass="10881">MTTTALSIELMQAIADLKQTVADVEARLTNLEAWMGLAQVASTLATAVPAMVQVRVPTVPDMPQVLAMVVQAPFQRRQQQQLEDVEEVVVETKEVSIYV</sequence>
<comment type="caution">
    <text evidence="2">The sequence shown here is derived from an EMBL/GenBank/DDBJ whole genome shotgun (WGS) entry which is preliminary data.</text>
</comment>
<organism evidence="2 3">
    <name type="scientific">Zizania palustris</name>
    <name type="common">Northern wild rice</name>
    <dbReference type="NCBI Taxonomy" id="103762"/>
    <lineage>
        <taxon>Eukaryota</taxon>
        <taxon>Viridiplantae</taxon>
        <taxon>Streptophyta</taxon>
        <taxon>Embryophyta</taxon>
        <taxon>Tracheophyta</taxon>
        <taxon>Spermatophyta</taxon>
        <taxon>Magnoliopsida</taxon>
        <taxon>Liliopsida</taxon>
        <taxon>Poales</taxon>
        <taxon>Poaceae</taxon>
        <taxon>BOP clade</taxon>
        <taxon>Oryzoideae</taxon>
        <taxon>Oryzeae</taxon>
        <taxon>Zizaniinae</taxon>
        <taxon>Zizania</taxon>
    </lineage>
</organism>
<keyword evidence="3" id="KW-1185">Reference proteome</keyword>
<dbReference type="Proteomes" id="UP000729402">
    <property type="component" value="Unassembled WGS sequence"/>
</dbReference>
<evidence type="ECO:0000256" key="1">
    <source>
        <dbReference type="SAM" id="Coils"/>
    </source>
</evidence>
<evidence type="ECO:0000313" key="3">
    <source>
        <dbReference type="Proteomes" id="UP000729402"/>
    </source>
</evidence>
<proteinExistence type="predicted"/>
<dbReference type="EMBL" id="JAAALK010000085">
    <property type="protein sequence ID" value="KAG8083196.1"/>
    <property type="molecule type" value="Genomic_DNA"/>
</dbReference>
<reference evidence="2" key="2">
    <citation type="submission" date="2021-02" db="EMBL/GenBank/DDBJ databases">
        <authorList>
            <person name="Kimball J.A."/>
            <person name="Haas M.W."/>
            <person name="Macchietto M."/>
            <person name="Kono T."/>
            <person name="Duquette J."/>
            <person name="Shao M."/>
        </authorList>
    </citation>
    <scope>NUCLEOTIDE SEQUENCE</scope>
    <source>
        <tissue evidence="2">Fresh leaf tissue</tissue>
    </source>
</reference>